<dbReference type="EMBL" id="VDCV01000014">
    <property type="protein sequence ID" value="KAB5527840.1"/>
    <property type="molecule type" value="Genomic_DNA"/>
</dbReference>
<reference evidence="2" key="3">
    <citation type="submission" date="2019-05" db="EMBL/GenBank/DDBJ databases">
        <authorList>
            <person name="Zhang R."/>
        </authorList>
    </citation>
    <scope>NUCLEOTIDE SEQUENCE [LARGE SCALE GENOMIC DNA]</scope>
    <source>
        <strain evidence="2">Br00</strain>
        <tissue evidence="2">Leaf</tissue>
    </source>
</reference>
<protein>
    <submittedName>
        <fullName evidence="2">Uncharacterized protein</fullName>
    </submittedName>
</protein>
<accession>A0A5N5K8X1</accession>
<evidence type="ECO:0000256" key="1">
    <source>
        <dbReference type="SAM" id="SignalP"/>
    </source>
</evidence>
<dbReference type="EMBL" id="VDCV01000014">
    <property type="protein sequence ID" value="KAB5527822.1"/>
    <property type="molecule type" value="Genomic_DNA"/>
</dbReference>
<keyword evidence="4" id="KW-1185">Reference proteome</keyword>
<comment type="caution">
    <text evidence="2">The sequence shown here is derived from an EMBL/GenBank/DDBJ whole genome shotgun (WGS) entry which is preliminary data.</text>
</comment>
<proteinExistence type="predicted"/>
<reference evidence="2" key="2">
    <citation type="journal article" date="2019" name="Nat. Commun.">
        <title>Genome-wide analysis of Cushion willow provides insights into alpine plant divergence in a biodiversity hotspot.</title>
        <authorList>
            <person name="Chen J.H."/>
            <person name="Huang Y."/>
            <person name="Brachi B."/>
            <person name="Yun Q.Z."/>
            <person name="Zhang W."/>
            <person name="Lu W."/>
            <person name="Li H.N."/>
            <person name="Li W.Q."/>
            <person name="Sun X.D."/>
            <person name="Wang G.Y."/>
            <person name="He J."/>
            <person name="Zhou Z."/>
            <person name="Chen K.Y."/>
            <person name="Ji Y.H."/>
            <person name="Shi M.M."/>
            <person name="Sun W.G."/>
            <person name="Yang Y.P."/>
            <person name="Zhang R.G."/>
            <person name="Abbott R.J."/>
            <person name="Sun H."/>
        </authorList>
    </citation>
    <scope>NUCLEOTIDE SEQUENCE</scope>
    <source>
        <strain evidence="2">Br00</strain>
        <tissue evidence="2">Leaf</tissue>
    </source>
</reference>
<sequence length="74" mass="8546">MAVSLRCFCTWTLLVLVMFLSVNAAEEKDELKSRLMETQELLSSKNSSMAEWYDDEWNEHAVEDPEEVAAMVDE</sequence>
<evidence type="ECO:0000313" key="3">
    <source>
        <dbReference type="EMBL" id="KAB5527840.1"/>
    </source>
</evidence>
<dbReference type="Proteomes" id="UP000326939">
    <property type="component" value="Chromosome 14"/>
</dbReference>
<dbReference type="AlphaFoldDB" id="A0A5N5K8X1"/>
<evidence type="ECO:0000313" key="2">
    <source>
        <dbReference type="EMBL" id="KAB5527822.1"/>
    </source>
</evidence>
<evidence type="ECO:0000313" key="4">
    <source>
        <dbReference type="Proteomes" id="UP000326939"/>
    </source>
</evidence>
<organism evidence="2 4">
    <name type="scientific">Salix brachista</name>
    <dbReference type="NCBI Taxonomy" id="2182728"/>
    <lineage>
        <taxon>Eukaryota</taxon>
        <taxon>Viridiplantae</taxon>
        <taxon>Streptophyta</taxon>
        <taxon>Embryophyta</taxon>
        <taxon>Tracheophyta</taxon>
        <taxon>Spermatophyta</taxon>
        <taxon>Magnoliopsida</taxon>
        <taxon>eudicotyledons</taxon>
        <taxon>Gunneridae</taxon>
        <taxon>Pentapetalae</taxon>
        <taxon>rosids</taxon>
        <taxon>fabids</taxon>
        <taxon>Malpighiales</taxon>
        <taxon>Salicaceae</taxon>
        <taxon>Saliceae</taxon>
        <taxon>Salix</taxon>
    </lineage>
</organism>
<gene>
    <name evidence="2" type="ORF">DKX38_021669</name>
    <name evidence="3" type="ORF">DKX38_021687</name>
</gene>
<feature type="signal peptide" evidence="1">
    <location>
        <begin position="1"/>
        <end position="24"/>
    </location>
</feature>
<keyword evidence="1" id="KW-0732">Signal</keyword>
<reference evidence="4" key="1">
    <citation type="journal article" date="2019" name="Gigascience">
        <title>De novo genome assembly of the endangered Acer yangbiense, a plant species with extremely small populations endemic to Yunnan Province, China.</title>
        <authorList>
            <person name="Yang J."/>
            <person name="Wariss H.M."/>
            <person name="Tao L."/>
            <person name="Zhang R."/>
            <person name="Yun Q."/>
            <person name="Hollingsworth P."/>
            <person name="Dao Z."/>
            <person name="Luo G."/>
            <person name="Guo H."/>
            <person name="Ma Y."/>
            <person name="Sun W."/>
        </authorList>
    </citation>
    <scope>NUCLEOTIDE SEQUENCE [LARGE SCALE GENOMIC DNA]</scope>
    <source>
        <strain evidence="4">cv. br00</strain>
    </source>
</reference>
<name>A0A5N5K8X1_9ROSI</name>
<feature type="chain" id="PRO_5033494617" evidence="1">
    <location>
        <begin position="25"/>
        <end position="74"/>
    </location>
</feature>